<gene>
    <name evidence="1" type="ORF">Syn7803C16_272</name>
    <name evidence="2" type="ORF">Syn7803C25_275</name>
</gene>
<evidence type="ECO:0000313" key="4">
    <source>
        <dbReference type="Proteomes" id="UP000185306"/>
    </source>
</evidence>
<sequence>MSIRTAYYLMQRSGVNYKVSGLDLINRDTSILNAGDVFLVERSGTAYKFTVSLDAGGDVDTSSIQDDDLFVCFIDGSEKKINGLEFSALVSPNVWETKDSWTHIITDIEYEWQSVYGYDHDGVYRLDGTLIAAAASSTELTTESEFVITGNSSTVSAGGIDVRVAWLSNIGTRTDLSRAFEDLPDLTLFDGYWDTTNVTNMAQMFYNVGPFTADVSSWNTSNVTNMSDMFYRSGWGDYTFNVTGLSSWDTTNVTCMSFMFEGIDLTEDITGWDVSNVTNMAGMFEFGIFNQNIGGWDVSNVTNMSYMFHESNTFNQNIGGWDVANVTNMDAMFYYYSGGQFAGQFNQNLSGWCVTNIGSKPNDFDTNSGFAGQTALQPQWGTCP</sequence>
<organism evidence="2 4">
    <name type="scientific">Synechococcus phage ACG-2014f</name>
    <dbReference type="NCBI Taxonomy" id="1493511"/>
    <lineage>
        <taxon>Viruses</taxon>
        <taxon>Duplodnaviria</taxon>
        <taxon>Heunggongvirae</taxon>
        <taxon>Uroviricota</taxon>
        <taxon>Caudoviricetes</taxon>
        <taxon>Pantevenvirales</taxon>
        <taxon>Kyanoviridae</taxon>
        <taxon>Atlauavirus</taxon>
        <taxon>Atlauavirus tusconc8</taxon>
    </lineage>
</organism>
<dbReference type="InterPro" id="IPR011889">
    <property type="entry name" value="Liste_lipo_26"/>
</dbReference>
<dbReference type="EMBL" id="KJ019152">
    <property type="protein sequence ID" value="AIX44198.1"/>
    <property type="molecule type" value="Genomic_DNA"/>
</dbReference>
<dbReference type="EMBL" id="KJ019146">
    <property type="protein sequence ID" value="AIX42491.1"/>
    <property type="molecule type" value="Genomic_DNA"/>
</dbReference>
<evidence type="ECO:0000313" key="1">
    <source>
        <dbReference type="EMBL" id="AIX42491.1"/>
    </source>
</evidence>
<evidence type="ECO:0000313" key="2">
    <source>
        <dbReference type="EMBL" id="AIX44198.1"/>
    </source>
</evidence>
<dbReference type="Proteomes" id="UP000185306">
    <property type="component" value="Segment"/>
</dbReference>
<reference evidence="3 4" key="1">
    <citation type="submission" date="2013-12" db="EMBL/GenBank/DDBJ databases">
        <title>Ecological redundancy of diverse viral populations within a natural community.</title>
        <authorList>
            <person name="Gregory A.C."/>
            <person name="LaButti K."/>
            <person name="Copeland A."/>
            <person name="Woyke T."/>
            <person name="Sullivan M.B."/>
        </authorList>
    </citation>
    <scope>NUCLEOTIDE SEQUENCE [LARGE SCALE GENOMIC DNA]</scope>
    <source>
        <strain evidence="1">Syn7803C16</strain>
        <strain evidence="2">Syn7803C25</strain>
    </source>
</reference>
<dbReference type="Pfam" id="PF03382">
    <property type="entry name" value="DUF285"/>
    <property type="match status" value="1"/>
</dbReference>
<name>A0A0E3I8H4_9CAUD</name>
<proteinExistence type="predicted"/>
<dbReference type="Proteomes" id="UP000185295">
    <property type="component" value="Segment"/>
</dbReference>
<dbReference type="NCBIfam" id="TIGR02167">
    <property type="entry name" value="Liste_lipo_26"/>
    <property type="match status" value="4"/>
</dbReference>
<evidence type="ECO:0000313" key="3">
    <source>
        <dbReference type="Proteomes" id="UP000185295"/>
    </source>
</evidence>
<dbReference type="InterPro" id="IPR005046">
    <property type="entry name" value="DUF285"/>
</dbReference>
<accession>A0A0E3I8H4</accession>
<protein>
    <submittedName>
        <fullName evidence="2">Surface protein 26-residue repeat-containing protein</fullName>
    </submittedName>
</protein>